<dbReference type="Pfam" id="PF02399">
    <property type="entry name" value="Herpes_ori_bp"/>
    <property type="match status" value="1"/>
</dbReference>
<dbReference type="OrthoDB" id="2373574at2759"/>
<name>A0A1Y1ID78_KLENI</name>
<dbReference type="AlphaFoldDB" id="A0A1Y1ID78"/>
<gene>
    <name evidence="2" type="ORF">KFL_003860075</name>
</gene>
<reference evidence="2 3" key="1">
    <citation type="journal article" date="2014" name="Nat. Commun.">
        <title>Klebsormidium flaccidum genome reveals primary factors for plant terrestrial adaptation.</title>
        <authorList>
            <person name="Hori K."/>
            <person name="Maruyama F."/>
            <person name="Fujisawa T."/>
            <person name="Togashi T."/>
            <person name="Yamamoto N."/>
            <person name="Seo M."/>
            <person name="Sato S."/>
            <person name="Yamada T."/>
            <person name="Mori H."/>
            <person name="Tajima N."/>
            <person name="Moriyama T."/>
            <person name="Ikeuchi M."/>
            <person name="Watanabe M."/>
            <person name="Wada H."/>
            <person name="Kobayashi K."/>
            <person name="Saito M."/>
            <person name="Masuda T."/>
            <person name="Sasaki-Sekimoto Y."/>
            <person name="Mashiguchi K."/>
            <person name="Awai K."/>
            <person name="Shimojima M."/>
            <person name="Masuda S."/>
            <person name="Iwai M."/>
            <person name="Nobusawa T."/>
            <person name="Narise T."/>
            <person name="Kondo S."/>
            <person name="Saito H."/>
            <person name="Sato R."/>
            <person name="Murakawa M."/>
            <person name="Ihara Y."/>
            <person name="Oshima-Yamada Y."/>
            <person name="Ohtaka K."/>
            <person name="Satoh M."/>
            <person name="Sonobe K."/>
            <person name="Ishii M."/>
            <person name="Ohtani R."/>
            <person name="Kanamori-Sato M."/>
            <person name="Honoki R."/>
            <person name="Miyazaki D."/>
            <person name="Mochizuki H."/>
            <person name="Umetsu J."/>
            <person name="Higashi K."/>
            <person name="Shibata D."/>
            <person name="Kamiya Y."/>
            <person name="Sato N."/>
            <person name="Nakamura Y."/>
            <person name="Tabata S."/>
            <person name="Ida S."/>
            <person name="Kurokawa K."/>
            <person name="Ohta H."/>
        </authorList>
    </citation>
    <scope>NUCLEOTIDE SEQUENCE [LARGE SCALE GENOMIC DNA]</scope>
    <source>
        <strain evidence="2 3">NIES-2285</strain>
    </source>
</reference>
<sequence length="893" mass="100705">MRQQRRPTKPAEMAVLSASNLDAYTVQRCLELLQARLHPTAYKRGASRELNYSWTDREGEPCYTGNTHSGGRDLLCIVNETQNAVFAKCSSERVDSTTGVCCMEQPAHYLGRLYEDVETWKAGAIEIDMRYLERDPLAAGPMDLQLIRMGSKGMTDKILLNSVVNRWQAGEFQALLVRSPMGTGKSELVKRIKAEEPVPQKILLITYRQTQAADAHGKHPEFAHYADLKALPSQLNEQGDFVAPLADQVRFPKVIVQFDSLNHLLVDSRVVDSFDLVILDESESILAHLSADTFSNRHRTVNFLIELLDQAKRIIALDGHLAQRTFDFLTMSGIPCGPVVVNNHLPERPLEFTILEKDEGKAYWQRSIWSALEEGKNCIVYSMSAEEVFKLRDATEATGLLQASEILVITKVSPGDIKMGLNNVNLSWKRRLVILSPTVEAAVDFSARWFHRCFIYICPQSTTPRGLDQMKSRVRNLEEPEVLCYVQAGIILPSKTGLDALGACDGDPVGSTQAVYLTAMGPKQAASRRLGVEESYQFMRWIHKNVEARQETRQRGEGGQSIFAPIEDAVMRVLAHNEAESSNKTSHFYEVFTELLKSEGHIVKGVRQLDLAPKSLAGPEEDEEGPSRSYLKRRLLGAPDISLEEAKRLQLLINKKQDREGDFAKVERFNYRRFYKLRQLDGPFLDIFGGQHLDSLTLLLQVVDPAYQFPEDEIGRAKSAPLMAKLAREVVCVLGLDHPLDYAHESEKLEVLRPKLAATEYFRDYGRCVRLFTGRTVQQIADLDDPKAVSHALNHIFNRMGVHVKHVRLGRQTKADCKATKKRERLYGGWQIEPECSGRIVGAKLMVQLLKLQVEASSLMLRDLDSSLRRLIENAPFQYRHLVEAPCMLEAVV</sequence>
<dbReference type="GO" id="GO:0005524">
    <property type="term" value="F:ATP binding"/>
    <property type="evidence" value="ECO:0007669"/>
    <property type="project" value="InterPro"/>
</dbReference>
<dbReference type="GO" id="GO:0006260">
    <property type="term" value="P:DNA replication"/>
    <property type="evidence" value="ECO:0007669"/>
    <property type="project" value="InterPro"/>
</dbReference>
<accession>A0A1Y1ID78</accession>
<dbReference type="Proteomes" id="UP000054558">
    <property type="component" value="Unassembled WGS sequence"/>
</dbReference>
<dbReference type="InterPro" id="IPR027417">
    <property type="entry name" value="P-loop_NTPase"/>
</dbReference>
<keyword evidence="3" id="KW-1185">Reference proteome</keyword>
<protein>
    <recommendedName>
        <fullName evidence="1">Replication origin-binding protein domain-containing protein</fullName>
    </recommendedName>
</protein>
<evidence type="ECO:0000313" key="3">
    <source>
        <dbReference type="Proteomes" id="UP000054558"/>
    </source>
</evidence>
<dbReference type="EMBL" id="DF237335">
    <property type="protein sequence ID" value="GAQ87902.1"/>
    <property type="molecule type" value="Genomic_DNA"/>
</dbReference>
<dbReference type="SUPFAM" id="SSF52540">
    <property type="entry name" value="P-loop containing nucleoside triphosphate hydrolases"/>
    <property type="match status" value="1"/>
</dbReference>
<proteinExistence type="predicted"/>
<organism evidence="2 3">
    <name type="scientific">Klebsormidium nitens</name>
    <name type="common">Green alga</name>
    <name type="synonym">Ulothrix nitens</name>
    <dbReference type="NCBI Taxonomy" id="105231"/>
    <lineage>
        <taxon>Eukaryota</taxon>
        <taxon>Viridiplantae</taxon>
        <taxon>Streptophyta</taxon>
        <taxon>Klebsormidiophyceae</taxon>
        <taxon>Klebsormidiales</taxon>
        <taxon>Klebsormidiaceae</taxon>
        <taxon>Klebsormidium</taxon>
    </lineage>
</organism>
<dbReference type="GO" id="GO:0003688">
    <property type="term" value="F:DNA replication origin binding"/>
    <property type="evidence" value="ECO:0007669"/>
    <property type="project" value="InterPro"/>
</dbReference>
<dbReference type="InterPro" id="IPR003450">
    <property type="entry name" value="Replication_origin-bd"/>
</dbReference>
<feature type="domain" description="Replication origin-binding protein" evidence="1">
    <location>
        <begin position="175"/>
        <end position="330"/>
    </location>
</feature>
<evidence type="ECO:0000259" key="1">
    <source>
        <dbReference type="Pfam" id="PF02399"/>
    </source>
</evidence>
<evidence type="ECO:0000313" key="2">
    <source>
        <dbReference type="EMBL" id="GAQ87902.1"/>
    </source>
</evidence>